<dbReference type="InterPro" id="IPR000223">
    <property type="entry name" value="Pept_S26A_signal_pept_1"/>
</dbReference>
<dbReference type="PRINTS" id="PR00727">
    <property type="entry name" value="LEADERPTASE"/>
</dbReference>
<reference evidence="10 11" key="1">
    <citation type="journal article" date="2016" name="Nat. Commun.">
        <title>Thousands of microbial genomes shed light on interconnected biogeochemical processes in an aquifer system.</title>
        <authorList>
            <person name="Anantharaman K."/>
            <person name="Brown C.T."/>
            <person name="Hug L.A."/>
            <person name="Sharon I."/>
            <person name="Castelle C.J."/>
            <person name="Probst A.J."/>
            <person name="Thomas B.C."/>
            <person name="Singh A."/>
            <person name="Wilkins M.J."/>
            <person name="Karaoz U."/>
            <person name="Brodie E.L."/>
            <person name="Williams K.H."/>
            <person name="Hubbard S.S."/>
            <person name="Banfield J.F."/>
        </authorList>
    </citation>
    <scope>NUCLEOTIDE SEQUENCE [LARGE SCALE GENOMIC DNA]</scope>
</reference>
<feature type="transmembrane region" description="Helical" evidence="7">
    <location>
        <begin position="13"/>
        <end position="31"/>
    </location>
</feature>
<comment type="catalytic activity">
    <reaction evidence="1 7">
        <text>Cleavage of hydrophobic, N-terminal signal or leader sequences from secreted and periplasmic proteins.</text>
        <dbReference type="EC" id="3.4.21.89"/>
    </reaction>
</comment>
<dbReference type="Pfam" id="PF10502">
    <property type="entry name" value="Peptidase_S26"/>
    <property type="match status" value="1"/>
</dbReference>
<evidence type="ECO:0000256" key="3">
    <source>
        <dbReference type="ARBA" id="ARBA00013208"/>
    </source>
</evidence>
<dbReference type="InterPro" id="IPR019533">
    <property type="entry name" value="Peptidase_S26"/>
</dbReference>
<dbReference type="GO" id="GO:0009003">
    <property type="term" value="F:signal peptidase activity"/>
    <property type="evidence" value="ECO:0007669"/>
    <property type="project" value="UniProtKB-EC"/>
</dbReference>
<proteinExistence type="inferred from homology"/>
<evidence type="ECO:0000256" key="5">
    <source>
        <dbReference type="ARBA" id="ARBA00022801"/>
    </source>
</evidence>
<feature type="domain" description="Peptidase S26" evidence="9">
    <location>
        <begin position="12"/>
        <end position="168"/>
    </location>
</feature>
<evidence type="ECO:0000256" key="8">
    <source>
        <dbReference type="RuleBase" id="RU362042"/>
    </source>
</evidence>
<dbReference type="PANTHER" id="PTHR43390:SF1">
    <property type="entry name" value="CHLOROPLAST PROCESSING PEPTIDASE"/>
    <property type="match status" value="1"/>
</dbReference>
<dbReference type="EC" id="3.4.21.89" evidence="3 7"/>
<sequence>MPNGQKNPFWSDFARFVIISILVIVPIRAWVAQPFIVRGASMEPTFHDSEYLIIDEITYELRKPERGEVIVFRFPEDTTKFFIKRVIGLPGETIEIRDNKVFLITDGEEKELKESYLSEPLTAPGSLTRLGEKEYLVLGDNRLFSSDSRRWGALQENLIIGRAWLRLWPPGRINFLPGLNRFQI</sequence>
<feature type="active site" evidence="6">
    <location>
        <position position="41"/>
    </location>
</feature>
<dbReference type="PANTHER" id="PTHR43390">
    <property type="entry name" value="SIGNAL PEPTIDASE I"/>
    <property type="match status" value="1"/>
</dbReference>
<dbReference type="PROSITE" id="PS00501">
    <property type="entry name" value="SPASE_I_1"/>
    <property type="match status" value="1"/>
</dbReference>
<dbReference type="AlphaFoldDB" id="A0A1F5NF47"/>
<dbReference type="EMBL" id="MFEG01000012">
    <property type="protein sequence ID" value="OGE76299.1"/>
    <property type="molecule type" value="Genomic_DNA"/>
</dbReference>
<name>A0A1F5NF47_9BACT</name>
<evidence type="ECO:0000256" key="7">
    <source>
        <dbReference type="RuleBase" id="RU003993"/>
    </source>
</evidence>
<evidence type="ECO:0000259" key="9">
    <source>
        <dbReference type="Pfam" id="PF10502"/>
    </source>
</evidence>
<dbReference type="GO" id="GO:0016020">
    <property type="term" value="C:membrane"/>
    <property type="evidence" value="ECO:0007669"/>
    <property type="project" value="UniProtKB-SubCell"/>
</dbReference>
<keyword evidence="7" id="KW-0472">Membrane</keyword>
<evidence type="ECO:0000256" key="1">
    <source>
        <dbReference type="ARBA" id="ARBA00000677"/>
    </source>
</evidence>
<dbReference type="GO" id="GO:0004252">
    <property type="term" value="F:serine-type endopeptidase activity"/>
    <property type="evidence" value="ECO:0007669"/>
    <property type="project" value="InterPro"/>
</dbReference>
<accession>A0A1F5NF47</accession>
<gene>
    <name evidence="10" type="ORF">A3K06_00745</name>
</gene>
<comment type="caution">
    <text evidence="10">The sequence shown here is derived from an EMBL/GenBank/DDBJ whole genome shotgun (WGS) entry which is preliminary data.</text>
</comment>
<organism evidence="10 11">
    <name type="scientific">Candidatus Doudnabacteria bacterium RIFCSPHIGHO2_01_52_17</name>
    <dbReference type="NCBI Taxonomy" id="1817820"/>
    <lineage>
        <taxon>Bacteria</taxon>
        <taxon>Candidatus Doudnaibacteriota</taxon>
    </lineage>
</organism>
<comment type="similarity">
    <text evidence="2 8">Belongs to the peptidase S26 family.</text>
</comment>
<comment type="subcellular location">
    <subcellularLocation>
        <location evidence="8">Membrane</location>
        <topology evidence="8">Single-pass type II membrane protein</topology>
    </subcellularLocation>
</comment>
<dbReference type="PROSITE" id="PS00761">
    <property type="entry name" value="SPASE_I_3"/>
    <property type="match status" value="1"/>
</dbReference>
<dbReference type="InterPro" id="IPR019756">
    <property type="entry name" value="Pept_S26A_signal_pept_1_Ser-AS"/>
</dbReference>
<protein>
    <recommendedName>
        <fullName evidence="3 7">Signal peptidase I</fullName>
        <ecNumber evidence="3 7">3.4.21.89</ecNumber>
    </recommendedName>
</protein>
<dbReference type="Gene3D" id="2.10.109.10">
    <property type="entry name" value="Umud Fragment, subunit A"/>
    <property type="match status" value="1"/>
</dbReference>
<dbReference type="Proteomes" id="UP000176547">
    <property type="component" value="Unassembled WGS sequence"/>
</dbReference>
<keyword evidence="7" id="KW-1133">Transmembrane helix</keyword>
<evidence type="ECO:0000313" key="11">
    <source>
        <dbReference type="Proteomes" id="UP000176547"/>
    </source>
</evidence>
<evidence type="ECO:0000256" key="6">
    <source>
        <dbReference type="PIRSR" id="PIRSR600223-1"/>
    </source>
</evidence>
<dbReference type="InterPro" id="IPR019757">
    <property type="entry name" value="Pept_S26A_signal_pept_1_Lys-AS"/>
</dbReference>
<evidence type="ECO:0000256" key="2">
    <source>
        <dbReference type="ARBA" id="ARBA00009370"/>
    </source>
</evidence>
<dbReference type="NCBIfam" id="TIGR02227">
    <property type="entry name" value="sigpep_I_bact"/>
    <property type="match status" value="1"/>
</dbReference>
<dbReference type="CDD" id="cd06530">
    <property type="entry name" value="S26_SPase_I"/>
    <property type="match status" value="1"/>
</dbReference>
<dbReference type="PROSITE" id="PS00760">
    <property type="entry name" value="SPASE_I_2"/>
    <property type="match status" value="1"/>
</dbReference>
<keyword evidence="5 7" id="KW-0378">Hydrolase</keyword>
<feature type="active site" evidence="6">
    <location>
        <position position="84"/>
    </location>
</feature>
<dbReference type="InterPro" id="IPR036286">
    <property type="entry name" value="LexA/Signal_pep-like_sf"/>
</dbReference>
<keyword evidence="7" id="KW-0812">Transmembrane</keyword>
<evidence type="ECO:0000256" key="4">
    <source>
        <dbReference type="ARBA" id="ARBA00022670"/>
    </source>
</evidence>
<dbReference type="InterPro" id="IPR019758">
    <property type="entry name" value="Pept_S26A_signal_pept_1_CS"/>
</dbReference>
<keyword evidence="4 7" id="KW-0645">Protease</keyword>
<dbReference type="GO" id="GO:0006465">
    <property type="term" value="P:signal peptide processing"/>
    <property type="evidence" value="ECO:0007669"/>
    <property type="project" value="InterPro"/>
</dbReference>
<dbReference type="SUPFAM" id="SSF51306">
    <property type="entry name" value="LexA/Signal peptidase"/>
    <property type="match status" value="1"/>
</dbReference>
<evidence type="ECO:0000313" key="10">
    <source>
        <dbReference type="EMBL" id="OGE76299.1"/>
    </source>
</evidence>